<dbReference type="NCBIfam" id="TIGR02999">
    <property type="entry name" value="Sig-70_X6"/>
    <property type="match status" value="1"/>
</dbReference>
<evidence type="ECO:0000256" key="1">
    <source>
        <dbReference type="ARBA" id="ARBA00023015"/>
    </source>
</evidence>
<dbReference type="InterPro" id="IPR014284">
    <property type="entry name" value="RNA_pol_sigma-70_dom"/>
</dbReference>
<dbReference type="InterPro" id="IPR036388">
    <property type="entry name" value="WH-like_DNA-bd_sf"/>
</dbReference>
<keyword evidence="3" id="KW-0804">Transcription</keyword>
<feature type="domain" description="RNA polymerase sigma-70 ECF-like HTH" evidence="4">
    <location>
        <begin position="7"/>
        <end position="185"/>
    </location>
</feature>
<comment type="caution">
    <text evidence="5">The sequence shown here is derived from an EMBL/GenBank/DDBJ whole genome shotgun (WGS) entry which is preliminary data.</text>
</comment>
<sequence length="192" mass="21232">MVNYATMNEVIRLITIIGQGKPEAAEQLLPLVYDELRKLAAVRIAAEAPGNTLSATALVHEAYLRMVGDQQFDGRGHFFAAAAEAMRRILVDRARRKAAVRNGGGLVRLDLMPEITAAPEVHEDLIALDEALRQLETEDPLKAELVKLRYFGGLTLAEAAATMGLAERTAGRHWTYARAWLRRAIETNEKKS</sequence>
<evidence type="ECO:0000313" key="5">
    <source>
        <dbReference type="EMBL" id="TWT99020.1"/>
    </source>
</evidence>
<evidence type="ECO:0000256" key="2">
    <source>
        <dbReference type="ARBA" id="ARBA00023082"/>
    </source>
</evidence>
<dbReference type="AlphaFoldDB" id="A0A5C6AHY4"/>
<protein>
    <submittedName>
        <fullName evidence="5">ECF sigma factor</fullName>
    </submittedName>
</protein>
<dbReference type="Proteomes" id="UP000316213">
    <property type="component" value="Unassembled WGS sequence"/>
</dbReference>
<dbReference type="InterPro" id="IPR013324">
    <property type="entry name" value="RNA_pol_sigma_r3/r4-like"/>
</dbReference>
<reference evidence="5 6" key="1">
    <citation type="submission" date="2019-02" db="EMBL/GenBank/DDBJ databases">
        <title>Deep-cultivation of Planctomycetes and their phenomic and genomic characterization uncovers novel biology.</title>
        <authorList>
            <person name="Wiegand S."/>
            <person name="Jogler M."/>
            <person name="Boedeker C."/>
            <person name="Pinto D."/>
            <person name="Vollmers J."/>
            <person name="Rivas-Marin E."/>
            <person name="Kohn T."/>
            <person name="Peeters S.H."/>
            <person name="Heuer A."/>
            <person name="Rast P."/>
            <person name="Oberbeckmann S."/>
            <person name="Bunk B."/>
            <person name="Jeske O."/>
            <person name="Meyerdierks A."/>
            <person name="Storesund J.E."/>
            <person name="Kallscheuer N."/>
            <person name="Luecker S."/>
            <person name="Lage O.M."/>
            <person name="Pohl T."/>
            <person name="Merkel B.J."/>
            <person name="Hornburger P."/>
            <person name="Mueller R.-W."/>
            <person name="Bruemmer F."/>
            <person name="Labrenz M."/>
            <person name="Spormann A.M."/>
            <person name="Op Den Camp H."/>
            <person name="Overmann J."/>
            <person name="Amann R."/>
            <person name="Jetten M.S.M."/>
            <person name="Mascher T."/>
            <person name="Medema M.H."/>
            <person name="Devos D.P."/>
            <person name="Kaster A.-K."/>
            <person name="Ovreas L."/>
            <person name="Rohde M."/>
            <person name="Galperin M.Y."/>
            <person name="Jogler C."/>
        </authorList>
    </citation>
    <scope>NUCLEOTIDE SEQUENCE [LARGE SCALE GENOMIC DNA]</scope>
    <source>
        <strain evidence="5 6">Pla100</strain>
    </source>
</reference>
<organism evidence="5 6">
    <name type="scientific">Neorhodopirellula pilleata</name>
    <dbReference type="NCBI Taxonomy" id="2714738"/>
    <lineage>
        <taxon>Bacteria</taxon>
        <taxon>Pseudomonadati</taxon>
        <taxon>Planctomycetota</taxon>
        <taxon>Planctomycetia</taxon>
        <taxon>Pirellulales</taxon>
        <taxon>Pirellulaceae</taxon>
        <taxon>Neorhodopirellula</taxon>
    </lineage>
</organism>
<evidence type="ECO:0000259" key="4">
    <source>
        <dbReference type="Pfam" id="PF07638"/>
    </source>
</evidence>
<keyword evidence="2" id="KW-0731">Sigma factor</keyword>
<dbReference type="Pfam" id="PF07638">
    <property type="entry name" value="Sigma70_ECF"/>
    <property type="match status" value="1"/>
</dbReference>
<dbReference type="InterPro" id="IPR011517">
    <property type="entry name" value="RNA_pol_sigma70_ECF-like"/>
</dbReference>
<name>A0A5C6AHY4_9BACT</name>
<dbReference type="Gene3D" id="1.10.10.10">
    <property type="entry name" value="Winged helix-like DNA-binding domain superfamily/Winged helix DNA-binding domain"/>
    <property type="match status" value="1"/>
</dbReference>
<dbReference type="InterPro" id="IPR039425">
    <property type="entry name" value="RNA_pol_sigma-70-like"/>
</dbReference>
<accession>A0A5C6AHY4</accession>
<dbReference type="PANTHER" id="PTHR43133">
    <property type="entry name" value="RNA POLYMERASE ECF-TYPE SIGMA FACTO"/>
    <property type="match status" value="1"/>
</dbReference>
<gene>
    <name evidence="5" type="ORF">Pla100_21930</name>
</gene>
<proteinExistence type="predicted"/>
<evidence type="ECO:0000256" key="3">
    <source>
        <dbReference type="ARBA" id="ARBA00023163"/>
    </source>
</evidence>
<dbReference type="PANTHER" id="PTHR43133:SF39">
    <property type="entry name" value="SIMILAR TO RNA POLYMERASE SIGMA-E FACTOR"/>
    <property type="match status" value="1"/>
</dbReference>
<evidence type="ECO:0000313" key="6">
    <source>
        <dbReference type="Proteomes" id="UP000316213"/>
    </source>
</evidence>
<dbReference type="RefSeq" id="WP_315853465.1">
    <property type="nucleotide sequence ID" value="NZ_SJPM01000003.1"/>
</dbReference>
<dbReference type="InterPro" id="IPR053812">
    <property type="entry name" value="HTH_Sigma70_ECF-like"/>
</dbReference>
<keyword evidence="1" id="KW-0805">Transcription regulation</keyword>
<dbReference type="GO" id="GO:0016987">
    <property type="term" value="F:sigma factor activity"/>
    <property type="evidence" value="ECO:0007669"/>
    <property type="project" value="UniProtKB-KW"/>
</dbReference>
<keyword evidence="6" id="KW-1185">Reference proteome</keyword>
<dbReference type="NCBIfam" id="TIGR02937">
    <property type="entry name" value="sigma70-ECF"/>
    <property type="match status" value="1"/>
</dbReference>
<dbReference type="GO" id="GO:0006352">
    <property type="term" value="P:DNA-templated transcription initiation"/>
    <property type="evidence" value="ECO:0007669"/>
    <property type="project" value="InterPro"/>
</dbReference>
<dbReference type="SUPFAM" id="SSF88659">
    <property type="entry name" value="Sigma3 and sigma4 domains of RNA polymerase sigma factors"/>
    <property type="match status" value="1"/>
</dbReference>
<dbReference type="EMBL" id="SJPM01000003">
    <property type="protein sequence ID" value="TWT99020.1"/>
    <property type="molecule type" value="Genomic_DNA"/>
</dbReference>